<evidence type="ECO:0000259" key="6">
    <source>
        <dbReference type="Pfam" id="PF25390"/>
    </source>
</evidence>
<dbReference type="NCBIfam" id="TIGR02543">
    <property type="entry name" value="List_Bact_rpt"/>
    <property type="match status" value="2"/>
</dbReference>
<feature type="signal peptide" evidence="5">
    <location>
        <begin position="1"/>
        <end position="25"/>
    </location>
</feature>
<dbReference type="InterPro" id="IPR042229">
    <property type="entry name" value="Listeria/Bacterioides_rpt_sf"/>
</dbReference>
<dbReference type="PROSITE" id="PS50012">
    <property type="entry name" value="RCC1_3"/>
    <property type="match status" value="14"/>
</dbReference>
<dbReference type="Pfam" id="PF13540">
    <property type="entry name" value="RCC1_2"/>
    <property type="match status" value="2"/>
</dbReference>
<dbReference type="PANTHER" id="PTHR22870:SF466">
    <property type="entry name" value="ANKYRIN REPEAT-CONTAINING PROTEIN"/>
    <property type="match status" value="1"/>
</dbReference>
<reference evidence="7" key="1">
    <citation type="submission" date="2021-03" db="EMBL/GenBank/DDBJ databases">
        <title>Genome sequence of Bifidobacterium asteroides strain wkB204 isolated from a honey bee gut.</title>
        <authorList>
            <person name="Motta E.V.S."/>
            <person name="Kwong W.K."/>
            <person name="Moran N.A."/>
        </authorList>
    </citation>
    <scope>NUCLEOTIDE SEQUENCE</scope>
    <source>
        <strain evidence="7">WkB204</strain>
    </source>
</reference>
<dbReference type="InterPro" id="IPR013378">
    <property type="entry name" value="InlB-like_B-rpt"/>
</dbReference>
<dbReference type="InterPro" id="IPR009091">
    <property type="entry name" value="RCC1/BLIP-II"/>
</dbReference>
<feature type="compositionally biased region" description="Low complexity" evidence="3">
    <location>
        <begin position="32"/>
        <end position="81"/>
    </location>
</feature>
<dbReference type="PROSITE" id="PS00626">
    <property type="entry name" value="RCC1_2"/>
    <property type="match status" value="5"/>
</dbReference>
<feature type="region of interest" description="Disordered" evidence="3">
    <location>
        <begin position="804"/>
        <end position="825"/>
    </location>
</feature>
<keyword evidence="4" id="KW-1133">Transmembrane helix</keyword>
<keyword evidence="4" id="KW-0812">Transmembrane</keyword>
<keyword evidence="4" id="KW-0472">Membrane</keyword>
<feature type="transmembrane region" description="Helical" evidence="4">
    <location>
        <begin position="1164"/>
        <end position="1183"/>
    </location>
</feature>
<proteinExistence type="predicted"/>
<comment type="caution">
    <text evidence="7">The sequence shown here is derived from an EMBL/GenBank/DDBJ whole genome shotgun (WGS) entry which is preliminary data.</text>
</comment>
<dbReference type="InterPro" id="IPR058923">
    <property type="entry name" value="RCC1-like_dom"/>
</dbReference>
<dbReference type="PRINTS" id="PR00633">
    <property type="entry name" value="RCCNDNSATION"/>
</dbReference>
<evidence type="ECO:0000313" key="8">
    <source>
        <dbReference type="Proteomes" id="UP000664299"/>
    </source>
</evidence>
<dbReference type="Pfam" id="PF25390">
    <property type="entry name" value="WD40_RLD"/>
    <property type="match status" value="2"/>
</dbReference>
<sequence>MTIGIMLAAALLVCLLIGSLSSADASPEDTVSTTASPTSSTTSLSSPSPLATSSPLSHAQPTASTSETPSASPAPTTSETPGKAGETGSKNVKARSASPHTVTFTDPLGASTSQSVNDKALATRPADPLHEGYLFDGWFIGSTSVAYDFSEPVTDNITLTAHWTKGSNTWGLRPRHGPSAGGATATLTPPADQGIRFSRVDAGDNLALAMGSDGNLYTWGDNSNGQLGRTTTDAHADRPGRVDSPNGIIFTQASGGRTHAVAIGSDGNLYTWGDNKYGQLGRDTSNTPSDRPGKVVPPAGVTFTRVSAGFRCSLAIGSDGNLYTWGDNKYGQLGRDTSNTPSGRPGKVVQPAGVTFTQADAGYSYSVAMGSDGNLYSWGNSNLLGRGINSTPADRPGKVEAPEGITFTQVVAGGWHSMAMGSDGNLYTWGNNSNDQLGRDTSKAPANRPGKVETPEGITLTRLVAGNTHSMAMGSDRSMYTWGDNSNDQLGRDTSKAPANRPGKVETPEGITLVPASAGYWFSQAMGSDGNLYNWGDSSYNVLGRDTTDTPNNLPGKVVFPGKPEITKIEFGEAPGVIQSVNPDGTRRVTTPKHTEGQVDVIVSWKRNGAQPDTHLPYLYDSDYTVTFDSAGGSDVAQRSVSVTKGRSVARPSAVPVRDGYLFDGWFTNTRVAYDFTQPVMGDLTLTAHWSPAATSVWKVDRDSGSEIGGETITLTPPATRGVHFSQVSAGDSHVLAVSSEGTLYTWGNGDSRGLLGRDTDNTPANKPGIVAPSADVSLIQASAGTYHSVAIGSDGNLYTWGENEDGQLGRDTSSTPANRPGKVEPPEGVTFIQASAGAYHTLALGSDGNLYTWGINGHDQLGRDTSSTPANRPGKVEPPEGVTFIQASAGTYHTLALGSDGNLYSWGDADGFGLLGRDTSSTPANRPGKVESPEGVTFIQASAGAYHTLALGSDGNVYTWGINNLDQLGRNFDSVPVDRPGKVDKPAGATFIQVGAGDYHSMALSNDGSIYTWGYNSYGQLGRDTAASRPGKVAPPEDVTFTLASAGDYDSMALGSDGNLYTWGLNDQNQLGRDTSSTPANKPGKVEFPGRAIPTSVRFDQNKAPTPTENPDGTWKTTIPRHEPGIVTITIDWTLNQTRQTPDTNNTYRYIHIGTLPLTGSNGILLMLAIGLLAATGAAASNRNHQETRNNRS</sequence>
<organism evidence="7 8">
    <name type="scientific">Bifidobacterium asteroides</name>
    <dbReference type="NCBI Taxonomy" id="1684"/>
    <lineage>
        <taxon>Bacteria</taxon>
        <taxon>Bacillati</taxon>
        <taxon>Actinomycetota</taxon>
        <taxon>Actinomycetes</taxon>
        <taxon>Bifidobacteriales</taxon>
        <taxon>Bifidobacteriaceae</taxon>
        <taxon>Bifidobacterium</taxon>
    </lineage>
</organism>
<dbReference type="Gene3D" id="2.60.40.4270">
    <property type="entry name" value="Listeria-Bacteroides repeat domain"/>
    <property type="match status" value="2"/>
</dbReference>
<name>A0ABS3IUF0_9BIFI</name>
<feature type="region of interest" description="Disordered" evidence="3">
    <location>
        <begin position="23"/>
        <end position="116"/>
    </location>
</feature>
<evidence type="ECO:0000256" key="1">
    <source>
        <dbReference type="ARBA" id="ARBA00004196"/>
    </source>
</evidence>
<evidence type="ECO:0000313" key="7">
    <source>
        <dbReference type="EMBL" id="MBO0623917.1"/>
    </source>
</evidence>
<evidence type="ECO:0000256" key="5">
    <source>
        <dbReference type="SAM" id="SignalP"/>
    </source>
</evidence>
<evidence type="ECO:0000256" key="2">
    <source>
        <dbReference type="ARBA" id="ARBA00022737"/>
    </source>
</evidence>
<comment type="subcellular location">
    <subcellularLocation>
        <location evidence="1">Cell envelope</location>
    </subcellularLocation>
</comment>
<feature type="region of interest" description="Disordered" evidence="3">
    <location>
        <begin position="1099"/>
        <end position="1121"/>
    </location>
</feature>
<feature type="chain" id="PRO_5045639170" evidence="5">
    <location>
        <begin position="26"/>
        <end position="1194"/>
    </location>
</feature>
<dbReference type="InterPro" id="IPR051210">
    <property type="entry name" value="Ub_ligase/GEF_domain"/>
</dbReference>
<dbReference type="Proteomes" id="UP000664299">
    <property type="component" value="Unassembled WGS sequence"/>
</dbReference>
<feature type="domain" description="RCC1-like" evidence="6">
    <location>
        <begin position="819"/>
        <end position="1089"/>
    </location>
</feature>
<dbReference type="Pfam" id="PF09479">
    <property type="entry name" value="Flg_new"/>
    <property type="match status" value="2"/>
</dbReference>
<dbReference type="InterPro" id="IPR000408">
    <property type="entry name" value="Reg_chr_condens"/>
</dbReference>
<keyword evidence="5" id="KW-0732">Signal</keyword>
<keyword evidence="2" id="KW-0677">Repeat</keyword>
<feature type="region of interest" description="Disordered" evidence="3">
    <location>
        <begin position="475"/>
        <end position="509"/>
    </location>
</feature>
<feature type="compositionally biased region" description="Polar residues" evidence="3">
    <location>
        <begin position="1104"/>
        <end position="1118"/>
    </location>
</feature>
<feature type="region of interest" description="Disordered" evidence="3">
    <location>
        <begin position="432"/>
        <end position="454"/>
    </location>
</feature>
<protein>
    <submittedName>
        <fullName evidence="7">InlB B-repeat-containing protein</fullName>
    </submittedName>
</protein>
<accession>A0ABS3IUF0</accession>
<evidence type="ECO:0000256" key="3">
    <source>
        <dbReference type="SAM" id="MobiDB-lite"/>
    </source>
</evidence>
<feature type="domain" description="RCC1-like" evidence="6">
    <location>
        <begin position="184"/>
        <end position="453"/>
    </location>
</feature>
<gene>
    <name evidence="7" type="ORF">J1F30_06000</name>
</gene>
<dbReference type="EMBL" id="JAFMNU010000013">
    <property type="protein sequence ID" value="MBO0623917.1"/>
    <property type="molecule type" value="Genomic_DNA"/>
</dbReference>
<evidence type="ECO:0000256" key="4">
    <source>
        <dbReference type="SAM" id="Phobius"/>
    </source>
</evidence>
<dbReference type="PANTHER" id="PTHR22870">
    <property type="entry name" value="REGULATOR OF CHROMOSOME CONDENSATION"/>
    <property type="match status" value="1"/>
</dbReference>
<keyword evidence="8" id="KW-1185">Reference proteome</keyword>
<dbReference type="Pfam" id="PF00415">
    <property type="entry name" value="RCC1"/>
    <property type="match status" value="1"/>
</dbReference>
<dbReference type="Gene3D" id="2.130.10.30">
    <property type="entry name" value="Regulator of chromosome condensation 1/beta-lactamase-inhibitor protein II"/>
    <property type="match status" value="4"/>
</dbReference>
<dbReference type="SUPFAM" id="SSF50985">
    <property type="entry name" value="RCC1/BLIP-II"/>
    <property type="match status" value="4"/>
</dbReference>
<feature type="compositionally biased region" description="Polar residues" evidence="3">
    <location>
        <begin position="98"/>
        <end position="116"/>
    </location>
</feature>